<dbReference type="Proteomes" id="UP001499909">
    <property type="component" value="Unassembled WGS sequence"/>
</dbReference>
<reference evidence="2" key="1">
    <citation type="journal article" date="2019" name="Int. J. Syst. Evol. Microbiol.">
        <title>The Global Catalogue of Microorganisms (GCM) 10K type strain sequencing project: providing services to taxonomists for standard genome sequencing and annotation.</title>
        <authorList>
            <consortium name="The Broad Institute Genomics Platform"/>
            <consortium name="The Broad Institute Genome Sequencing Center for Infectious Disease"/>
            <person name="Wu L."/>
            <person name="Ma J."/>
        </authorList>
    </citation>
    <scope>NUCLEOTIDE SEQUENCE [LARGE SCALE GENOMIC DNA]</scope>
    <source>
        <strain evidence="2">JCM 17214</strain>
    </source>
</reference>
<accession>A0ABP7NBH9</accession>
<gene>
    <name evidence="1" type="ORF">GCM10022406_27200</name>
</gene>
<evidence type="ECO:0000313" key="2">
    <source>
        <dbReference type="Proteomes" id="UP001499909"/>
    </source>
</evidence>
<keyword evidence="2" id="KW-1185">Reference proteome</keyword>
<organism evidence="1 2">
    <name type="scientific">Hymenobacter algoricola</name>
    <dbReference type="NCBI Taxonomy" id="486267"/>
    <lineage>
        <taxon>Bacteria</taxon>
        <taxon>Pseudomonadati</taxon>
        <taxon>Bacteroidota</taxon>
        <taxon>Cytophagia</taxon>
        <taxon>Cytophagales</taxon>
        <taxon>Hymenobacteraceae</taxon>
        <taxon>Hymenobacter</taxon>
    </lineage>
</organism>
<sequence>MQSLQKLCVTNSSKMTNKLTQDCTTEMQLEKIRRGQELKFRWRDDWPEMEKNILQSGREAIAQHEESQKANQVEKD</sequence>
<proteinExistence type="predicted"/>
<dbReference type="EMBL" id="BAABDH010000041">
    <property type="protein sequence ID" value="GAA3941892.1"/>
    <property type="molecule type" value="Genomic_DNA"/>
</dbReference>
<name>A0ABP7NBH9_9BACT</name>
<comment type="caution">
    <text evidence="1">The sequence shown here is derived from an EMBL/GenBank/DDBJ whole genome shotgun (WGS) entry which is preliminary data.</text>
</comment>
<evidence type="ECO:0000313" key="1">
    <source>
        <dbReference type="EMBL" id="GAA3941892.1"/>
    </source>
</evidence>
<protein>
    <submittedName>
        <fullName evidence="1">Uncharacterized protein</fullName>
    </submittedName>
</protein>